<keyword evidence="2 6" id="KW-0812">Transmembrane</keyword>
<dbReference type="Pfam" id="PF06813">
    <property type="entry name" value="Nodulin-like"/>
    <property type="match status" value="1"/>
</dbReference>
<feature type="transmembrane region" description="Helical" evidence="6">
    <location>
        <begin position="12"/>
        <end position="33"/>
    </location>
</feature>
<evidence type="ECO:0000256" key="1">
    <source>
        <dbReference type="ARBA" id="ARBA00004141"/>
    </source>
</evidence>
<feature type="transmembrane region" description="Helical" evidence="6">
    <location>
        <begin position="437"/>
        <end position="458"/>
    </location>
</feature>
<dbReference type="Gene3D" id="1.20.1250.20">
    <property type="entry name" value="MFS general substrate transporter like domains"/>
    <property type="match status" value="2"/>
</dbReference>
<evidence type="ECO:0000313" key="9">
    <source>
        <dbReference type="Proteomes" id="UP000800036"/>
    </source>
</evidence>
<organism evidence="8 9">
    <name type="scientific">Bimuria novae-zelandiae CBS 107.79</name>
    <dbReference type="NCBI Taxonomy" id="1447943"/>
    <lineage>
        <taxon>Eukaryota</taxon>
        <taxon>Fungi</taxon>
        <taxon>Dikarya</taxon>
        <taxon>Ascomycota</taxon>
        <taxon>Pezizomycotina</taxon>
        <taxon>Dothideomycetes</taxon>
        <taxon>Pleosporomycetidae</taxon>
        <taxon>Pleosporales</taxon>
        <taxon>Massarineae</taxon>
        <taxon>Didymosphaeriaceae</taxon>
        <taxon>Bimuria</taxon>
    </lineage>
</organism>
<feature type="transmembrane region" description="Helical" evidence="6">
    <location>
        <begin position="402"/>
        <end position="425"/>
    </location>
</feature>
<dbReference type="EMBL" id="ML976666">
    <property type="protein sequence ID" value="KAF1976567.1"/>
    <property type="molecule type" value="Genomic_DNA"/>
</dbReference>
<evidence type="ECO:0000256" key="2">
    <source>
        <dbReference type="ARBA" id="ARBA00022692"/>
    </source>
</evidence>
<evidence type="ECO:0000256" key="3">
    <source>
        <dbReference type="ARBA" id="ARBA00022989"/>
    </source>
</evidence>
<dbReference type="Proteomes" id="UP000800036">
    <property type="component" value="Unassembled WGS sequence"/>
</dbReference>
<dbReference type="InterPro" id="IPR010658">
    <property type="entry name" value="Nodulin-like"/>
</dbReference>
<evidence type="ECO:0000256" key="6">
    <source>
        <dbReference type="SAM" id="Phobius"/>
    </source>
</evidence>
<dbReference type="PROSITE" id="PS51257">
    <property type="entry name" value="PROKAR_LIPOPROTEIN"/>
    <property type="match status" value="1"/>
</dbReference>
<reference evidence="8" key="1">
    <citation type="journal article" date="2020" name="Stud. Mycol.">
        <title>101 Dothideomycetes genomes: a test case for predicting lifestyles and emergence of pathogens.</title>
        <authorList>
            <person name="Haridas S."/>
            <person name="Albert R."/>
            <person name="Binder M."/>
            <person name="Bloem J."/>
            <person name="Labutti K."/>
            <person name="Salamov A."/>
            <person name="Andreopoulos B."/>
            <person name="Baker S."/>
            <person name="Barry K."/>
            <person name="Bills G."/>
            <person name="Bluhm B."/>
            <person name="Cannon C."/>
            <person name="Castanera R."/>
            <person name="Culley D."/>
            <person name="Daum C."/>
            <person name="Ezra D."/>
            <person name="Gonzalez J."/>
            <person name="Henrissat B."/>
            <person name="Kuo A."/>
            <person name="Liang C."/>
            <person name="Lipzen A."/>
            <person name="Lutzoni F."/>
            <person name="Magnuson J."/>
            <person name="Mondo S."/>
            <person name="Nolan M."/>
            <person name="Ohm R."/>
            <person name="Pangilinan J."/>
            <person name="Park H.-J."/>
            <person name="Ramirez L."/>
            <person name="Alfaro M."/>
            <person name="Sun H."/>
            <person name="Tritt A."/>
            <person name="Yoshinaga Y."/>
            <person name="Zwiers L.-H."/>
            <person name="Turgeon B."/>
            <person name="Goodwin S."/>
            <person name="Spatafora J."/>
            <person name="Crous P."/>
            <person name="Grigoriev I."/>
        </authorList>
    </citation>
    <scope>NUCLEOTIDE SEQUENCE</scope>
    <source>
        <strain evidence="8">CBS 107.79</strain>
    </source>
</reference>
<keyword evidence="3 6" id="KW-1133">Transmembrane helix</keyword>
<feature type="transmembrane region" description="Helical" evidence="6">
    <location>
        <begin position="174"/>
        <end position="194"/>
    </location>
</feature>
<feature type="domain" description="Nodulin-like" evidence="7">
    <location>
        <begin position="15"/>
        <end position="201"/>
    </location>
</feature>
<feature type="transmembrane region" description="Helical" evidence="6">
    <location>
        <begin position="106"/>
        <end position="127"/>
    </location>
</feature>
<dbReference type="GO" id="GO:0000329">
    <property type="term" value="C:fungal-type vacuole membrane"/>
    <property type="evidence" value="ECO:0007669"/>
    <property type="project" value="TreeGrafter"/>
</dbReference>
<keyword evidence="9" id="KW-1185">Reference proteome</keyword>
<feature type="transmembrane region" description="Helical" evidence="6">
    <location>
        <begin position="482"/>
        <end position="502"/>
    </location>
</feature>
<feature type="region of interest" description="Disordered" evidence="5">
    <location>
        <begin position="207"/>
        <end position="280"/>
    </location>
</feature>
<dbReference type="PANTHER" id="PTHR21576">
    <property type="entry name" value="UNCHARACTERIZED NODULIN-LIKE PROTEIN"/>
    <property type="match status" value="1"/>
</dbReference>
<dbReference type="AlphaFoldDB" id="A0A6A5VTJ9"/>
<feature type="transmembrane region" description="Helical" evidence="6">
    <location>
        <begin position="80"/>
        <end position="100"/>
    </location>
</feature>
<evidence type="ECO:0000313" key="8">
    <source>
        <dbReference type="EMBL" id="KAF1976567.1"/>
    </source>
</evidence>
<evidence type="ECO:0000256" key="5">
    <source>
        <dbReference type="SAM" id="MobiDB-lite"/>
    </source>
</evidence>
<dbReference type="SUPFAM" id="SSF103473">
    <property type="entry name" value="MFS general substrate transporter"/>
    <property type="match status" value="1"/>
</dbReference>
<feature type="transmembrane region" description="Helical" evidence="6">
    <location>
        <begin position="147"/>
        <end position="168"/>
    </location>
</feature>
<feature type="transmembrane region" description="Helical" evidence="6">
    <location>
        <begin position="300"/>
        <end position="319"/>
    </location>
</feature>
<proteinExistence type="predicted"/>
<feature type="transmembrane region" description="Helical" evidence="6">
    <location>
        <begin position="376"/>
        <end position="396"/>
    </location>
</feature>
<dbReference type="InterPro" id="IPR036259">
    <property type="entry name" value="MFS_trans_sf"/>
</dbReference>
<keyword evidence="4 6" id="KW-0472">Membrane</keyword>
<accession>A0A6A5VTJ9</accession>
<feature type="compositionally biased region" description="Polar residues" evidence="5">
    <location>
        <begin position="226"/>
        <end position="237"/>
    </location>
</feature>
<evidence type="ECO:0000256" key="4">
    <source>
        <dbReference type="ARBA" id="ARBA00023136"/>
    </source>
</evidence>
<dbReference type="OrthoDB" id="410267at2759"/>
<protein>
    <submittedName>
        <fullName evidence="8">MFS general substrate transporter</fullName>
    </submittedName>
</protein>
<sequence length="520" mass="55422">MAVSEKPTHQKTRIVSVVAATAIALACGTNYAYSAWAPQFAEKLQLSTTQSNIIGTAGNMGMYAAGIPVGMITDRKSPRLAGLIGMVSLFVGYYPIHIAYDNGAGSMSVALISLCSFLSGVGSCAAFQAALKVATLNWPTHRGTATAFPLAAFGLSAFFYTFIAGISFPGNTSSLLLLLSFGTSMVVLVALPFLHVVDHKTGTGYAVLPTGERPRRDSNVLHRTRSNGSKYSSTSVPTPEPSNDERDGDSDETSSLLSGPGDILPEDDAASKASRKSSNHSHCLDVTGLALLYKFEFWQIWVIMGLLTGVGLMTINNIGHDAQALWNHWDSSKSKDFVAHRQLWHVSIISLGSFSGRLISGIGSDAIVKRLGGSRFWCVAAAATVFLIAQICGTRIENPNHLWAVSGLCGLAYGILFGVLPAVVVDAFGADGFAVNWGFMTIAPVVSGNIFNLFYGAVYDSHSEVQAGGEFNCDEGLVCYKAAYYVTLVSSALGIVACLWAIQTEHAIKQKVEEHEEHRA</sequence>
<name>A0A6A5VTJ9_9PLEO</name>
<dbReference type="PANTHER" id="PTHR21576:SF158">
    <property type="entry name" value="RIBOSOMAL RNA-PROCESSING PROTEIN 12-LIKE CONSERVED DOMAIN-CONTAINING PROTEIN"/>
    <property type="match status" value="1"/>
</dbReference>
<gene>
    <name evidence="8" type="ORF">BU23DRAFT_501668</name>
</gene>
<comment type="subcellular location">
    <subcellularLocation>
        <location evidence="1">Membrane</location>
        <topology evidence="1">Multi-pass membrane protein</topology>
    </subcellularLocation>
</comment>
<evidence type="ECO:0000259" key="7">
    <source>
        <dbReference type="Pfam" id="PF06813"/>
    </source>
</evidence>